<feature type="coiled-coil region" evidence="1">
    <location>
        <begin position="356"/>
        <end position="383"/>
    </location>
</feature>
<accession>A0ABW9YJ08</accession>
<comment type="caution">
    <text evidence="2">The sequence shown here is derived from an EMBL/GenBank/DDBJ whole genome shotgun (WGS) entry which is preliminary data.</text>
</comment>
<dbReference type="Proteomes" id="UP000738517">
    <property type="component" value="Unassembled WGS sequence"/>
</dbReference>
<protein>
    <submittedName>
        <fullName evidence="2">Uncharacterized protein</fullName>
    </submittedName>
</protein>
<evidence type="ECO:0000313" key="2">
    <source>
        <dbReference type="EMBL" id="NBI53814.1"/>
    </source>
</evidence>
<dbReference type="RefSeq" id="WP_160652800.1">
    <property type="nucleotide sequence ID" value="NZ_RSEJ01000015.1"/>
</dbReference>
<keyword evidence="3" id="KW-1185">Reference proteome</keyword>
<name>A0ABW9YJ08_9GAMM</name>
<evidence type="ECO:0000256" key="1">
    <source>
        <dbReference type="SAM" id="Coils"/>
    </source>
</evidence>
<proteinExistence type="predicted"/>
<sequence>MVSNKISLPIYENMECDDFQSADAFVDNLIEKHSNNSEMTNLMVLEATSLITSVESRSRHLESQSWLVRAWSEATSKNQKIAARNDLDLAKSQYIGQQILNKLAENNLMTYQMVVALGDKVSRVVDDVNHTRLELAQINQTLATFFSGMRQKLEQKFSVLERNDELLFWKETMMFEAVYKGRTYAELSRPEKIICIANDFYHYSQQQWSPRDLAFLKSVLVQVGHNPDEKVTLKEVYQSYQQDSDLLAKLFKGIDDTPQLSDSNELTPTLLAFEKINTLDNDDIHIVDTIMQYAPETPRNEVSLELASNYISKQVGRDLGRELPIFDAVMNFVEDLSINKTLNAAKVDAAIAEKMNTVDRDEHENLKNELKLLKSQASTITRDDINDVLFENKISTIKKITFNASELSQVNNTIIPKGIRGFILGAFNDLEFDKVGLKSLRMRTQSKSIGMSHVWGNFRKTSSERFSTEATITMDFYIGDYFGNPIYVDGLEGLGNDDIAYVTIIFLDLYDELKVDYSNNDSPVSIRNFASGELFKVLDS</sequence>
<keyword evidence="1" id="KW-0175">Coiled coil</keyword>
<reference evidence="2 3" key="1">
    <citation type="journal article" date="2017" name="Int. J. Syst. Evol. Microbiol.">
        <title>Photobacterium alginatilyticum sp. nov., a marine bacterium isolated from bottom seawater.</title>
        <authorList>
            <person name="Wang X."/>
            <person name="Wang Y."/>
            <person name="Yang X."/>
            <person name="Sun H."/>
            <person name="Li B."/>
            <person name="Zhang X.H."/>
        </authorList>
    </citation>
    <scope>NUCLEOTIDE SEQUENCE [LARGE SCALE GENOMIC DNA]</scope>
    <source>
        <strain evidence="2 3">P03D4</strain>
    </source>
</reference>
<organism evidence="2 3">
    <name type="scientific">Photobacterium alginatilyticum</name>
    <dbReference type="NCBI Taxonomy" id="1775171"/>
    <lineage>
        <taxon>Bacteria</taxon>
        <taxon>Pseudomonadati</taxon>
        <taxon>Pseudomonadota</taxon>
        <taxon>Gammaproteobacteria</taxon>
        <taxon>Vibrionales</taxon>
        <taxon>Vibrionaceae</taxon>
        <taxon>Photobacterium</taxon>
    </lineage>
</organism>
<evidence type="ECO:0000313" key="3">
    <source>
        <dbReference type="Proteomes" id="UP000738517"/>
    </source>
</evidence>
<dbReference type="EMBL" id="RSEJ01000015">
    <property type="protein sequence ID" value="NBI53814.1"/>
    <property type="molecule type" value="Genomic_DNA"/>
</dbReference>
<gene>
    <name evidence="2" type="ORF">EIZ48_14640</name>
</gene>